<keyword evidence="2" id="KW-0813">Transport</keyword>
<dbReference type="Pfam" id="PF25919">
    <property type="entry name" value="BSH_CusB"/>
    <property type="match status" value="1"/>
</dbReference>
<evidence type="ECO:0000256" key="2">
    <source>
        <dbReference type="ARBA" id="ARBA00022448"/>
    </source>
</evidence>
<dbReference type="NCBIfam" id="TIGR01730">
    <property type="entry name" value="RND_mfp"/>
    <property type="match status" value="1"/>
</dbReference>
<evidence type="ECO:0000259" key="4">
    <source>
        <dbReference type="Pfam" id="PF11827"/>
    </source>
</evidence>
<dbReference type="InterPro" id="IPR021782">
    <property type="entry name" value="DUF3347"/>
</dbReference>
<keyword evidence="3" id="KW-1133">Transmembrane helix</keyword>
<dbReference type="Proteomes" id="UP000183038">
    <property type="component" value="Unassembled WGS sequence"/>
</dbReference>
<dbReference type="GO" id="GO:0015679">
    <property type="term" value="P:plasma membrane copper ion transport"/>
    <property type="evidence" value="ECO:0007669"/>
    <property type="project" value="TreeGrafter"/>
</dbReference>
<dbReference type="GO" id="GO:0030288">
    <property type="term" value="C:outer membrane-bounded periplasmic space"/>
    <property type="evidence" value="ECO:0007669"/>
    <property type="project" value="TreeGrafter"/>
</dbReference>
<dbReference type="InterPro" id="IPR058791">
    <property type="entry name" value="3HB_CusB"/>
</dbReference>
<keyword evidence="3" id="KW-0472">Membrane</keyword>
<reference evidence="10 11" key="1">
    <citation type="submission" date="2016-10" db="EMBL/GenBank/DDBJ databases">
        <authorList>
            <person name="de Groot N.N."/>
        </authorList>
    </citation>
    <scope>NUCLEOTIDE SEQUENCE [LARGE SCALE GENOMIC DNA]</scope>
    <source>
        <strain evidence="10 11">MAR_2009_71</strain>
    </source>
</reference>
<accession>A0A1H4SPH7</accession>
<feature type="domain" description="Heavy metal binding" evidence="5">
    <location>
        <begin position="49"/>
        <end position="75"/>
    </location>
</feature>
<feature type="domain" description="DUF3347" evidence="4">
    <location>
        <begin position="458"/>
        <end position="542"/>
    </location>
</feature>
<feature type="domain" description="CzcB-like C-terminal circularly permuted SH3-like" evidence="9">
    <location>
        <begin position="337"/>
        <end position="399"/>
    </location>
</feature>
<feature type="domain" description="CusB-like beta-barrel" evidence="8">
    <location>
        <begin position="252"/>
        <end position="328"/>
    </location>
</feature>
<dbReference type="Pfam" id="PF25954">
    <property type="entry name" value="Beta-barrel_RND_2"/>
    <property type="match status" value="1"/>
</dbReference>
<dbReference type="OrthoDB" id="9806939at2"/>
<name>A0A1H4SPH7_9FLAO</name>
<gene>
    <name evidence="10" type="ORF">SAMN05192540_3222</name>
</gene>
<evidence type="ECO:0000256" key="3">
    <source>
        <dbReference type="SAM" id="Phobius"/>
    </source>
</evidence>
<dbReference type="InterPro" id="IPR058790">
    <property type="entry name" value="BSH_CusB"/>
</dbReference>
<dbReference type="AlphaFoldDB" id="A0A1H4SPH7"/>
<dbReference type="Pfam" id="PF11827">
    <property type="entry name" value="DUF3347"/>
    <property type="match status" value="1"/>
</dbReference>
<dbReference type="InterPro" id="IPR006143">
    <property type="entry name" value="RND_pump_MFP"/>
</dbReference>
<dbReference type="EMBL" id="FNTB01000001">
    <property type="protein sequence ID" value="SEC45751.1"/>
    <property type="molecule type" value="Genomic_DNA"/>
</dbReference>
<dbReference type="PANTHER" id="PTHR30097">
    <property type="entry name" value="CATION EFFLUX SYSTEM PROTEIN CUSB"/>
    <property type="match status" value="1"/>
</dbReference>
<feature type="domain" description="CusB-like barrel-sandwich hybrid" evidence="7">
    <location>
        <begin position="136"/>
        <end position="247"/>
    </location>
</feature>
<protein>
    <submittedName>
        <fullName evidence="10">Membrane fusion protein, Cu(I)/Ag(I) efflux system</fullName>
    </submittedName>
</protein>
<dbReference type="GO" id="GO:0046914">
    <property type="term" value="F:transition metal ion binding"/>
    <property type="evidence" value="ECO:0007669"/>
    <property type="project" value="TreeGrafter"/>
</dbReference>
<dbReference type="Pfam" id="PF25869">
    <property type="entry name" value="3HB_CusB"/>
    <property type="match status" value="1"/>
</dbReference>
<dbReference type="InterPro" id="IPR058649">
    <property type="entry name" value="CzcB_C"/>
</dbReference>
<dbReference type="RefSeq" id="WP_074674057.1">
    <property type="nucleotide sequence ID" value="NZ_FNTB01000001.1"/>
</dbReference>
<dbReference type="Gene3D" id="2.40.420.20">
    <property type="match status" value="1"/>
</dbReference>
<dbReference type="FunFam" id="2.40.30.170:FF:000010">
    <property type="entry name" value="Efflux RND transporter periplasmic adaptor subunit"/>
    <property type="match status" value="1"/>
</dbReference>
<evidence type="ECO:0000256" key="1">
    <source>
        <dbReference type="ARBA" id="ARBA00009477"/>
    </source>
</evidence>
<dbReference type="GO" id="GO:0016020">
    <property type="term" value="C:membrane"/>
    <property type="evidence" value="ECO:0007669"/>
    <property type="project" value="InterPro"/>
</dbReference>
<evidence type="ECO:0000313" key="10">
    <source>
        <dbReference type="EMBL" id="SEC45751.1"/>
    </source>
</evidence>
<dbReference type="Pfam" id="PF25975">
    <property type="entry name" value="CzcB_C"/>
    <property type="match status" value="1"/>
</dbReference>
<evidence type="ECO:0000313" key="11">
    <source>
        <dbReference type="Proteomes" id="UP000183038"/>
    </source>
</evidence>
<evidence type="ECO:0000259" key="8">
    <source>
        <dbReference type="Pfam" id="PF25954"/>
    </source>
</evidence>
<dbReference type="Gene3D" id="2.40.30.170">
    <property type="match status" value="1"/>
</dbReference>
<comment type="similarity">
    <text evidence="1">Belongs to the membrane fusion protein (MFP) (TC 8.A.1) family.</text>
</comment>
<evidence type="ECO:0000259" key="9">
    <source>
        <dbReference type="Pfam" id="PF25975"/>
    </source>
</evidence>
<keyword evidence="3" id="KW-0812">Transmembrane</keyword>
<dbReference type="GO" id="GO:0022857">
    <property type="term" value="F:transmembrane transporter activity"/>
    <property type="evidence" value="ECO:0007669"/>
    <property type="project" value="InterPro"/>
</dbReference>
<dbReference type="InterPro" id="IPR058792">
    <property type="entry name" value="Beta-barrel_RND_2"/>
</dbReference>
<dbReference type="InterPro" id="IPR051909">
    <property type="entry name" value="MFP_Cation_Efflux"/>
</dbReference>
<dbReference type="Pfam" id="PF19335">
    <property type="entry name" value="HMBD"/>
    <property type="match status" value="1"/>
</dbReference>
<evidence type="ECO:0000259" key="5">
    <source>
        <dbReference type="Pfam" id="PF19335"/>
    </source>
</evidence>
<evidence type="ECO:0000259" key="7">
    <source>
        <dbReference type="Pfam" id="PF25919"/>
    </source>
</evidence>
<evidence type="ECO:0000259" key="6">
    <source>
        <dbReference type="Pfam" id="PF25869"/>
    </source>
</evidence>
<dbReference type="Gene3D" id="6.10.140.730">
    <property type="match status" value="1"/>
</dbReference>
<feature type="transmembrane region" description="Helical" evidence="3">
    <location>
        <begin position="5"/>
        <end position="23"/>
    </location>
</feature>
<dbReference type="PANTHER" id="PTHR30097:SF4">
    <property type="entry name" value="SLR6042 PROTEIN"/>
    <property type="match status" value="1"/>
</dbReference>
<dbReference type="SUPFAM" id="SSF111369">
    <property type="entry name" value="HlyD-like secretion proteins"/>
    <property type="match status" value="1"/>
</dbReference>
<proteinExistence type="inferred from homology"/>
<sequence length="590" mass="64497">MKKNVLYLVAAVFVGLLCGYFIFGTNSTAPGEKVHNDHDHEEVGSSEMWTCSMHPQIMQPEPGDCPICGMDLIPAETGADGLSANEIKMTENAIALANIQTTIVGSVAGASGDNSILLSGKIVPNDENNAVQASYFDGRLERLHVNYEGQKIQKGQLLATIYAPNLVAAQQELLTTATLKESQPALYEAVRNKLKLWKLSDAQIAAIETTGKVKDNFPIYATVTGTVTEVTAREGDYVKQGQPILKVSNLTTVWAEFDAYENQISSLKVGQKIKVVSNAYAAKEFEATVSFVDPILSNATRTVIVRAILKNTDDLFKPGMFVTGKISGDNNHNEDIITVPASAVMWTGERSLVYVKTSVGQPIFEMREVKINGRNGENIRIASGLQHGEEIVTNGTFTIDAAAQLQGKKSMMNKMGGRVMTGHEHHTGMEATSNKAETSSHMEMEFSKSFQDDFSKALHTYLEMKDAFVSGESQQITSLAKKAAAAFESLPKKDLGTLEKEHLEKSIAMFSSIGKSDHLEQQREHLVVLNEHMVAMAMNLKSPSENLYVQRCPMANSNQGAVWLSLDEEIRNPYFDSGMLTCGSVVQVIQ</sequence>
<dbReference type="InterPro" id="IPR045800">
    <property type="entry name" value="HMBD"/>
</dbReference>
<feature type="domain" description="CusB-like three alpha-helical bundle" evidence="6">
    <location>
        <begin position="166"/>
        <end position="214"/>
    </location>
</feature>
<organism evidence="10 11">
    <name type="scientific">Maribacter dokdonensis</name>
    <dbReference type="NCBI Taxonomy" id="320912"/>
    <lineage>
        <taxon>Bacteria</taxon>
        <taxon>Pseudomonadati</taxon>
        <taxon>Bacteroidota</taxon>
        <taxon>Flavobacteriia</taxon>
        <taxon>Flavobacteriales</taxon>
        <taxon>Flavobacteriaceae</taxon>
        <taxon>Maribacter</taxon>
    </lineage>
</organism>
<dbReference type="GO" id="GO:0060003">
    <property type="term" value="P:copper ion export"/>
    <property type="evidence" value="ECO:0007669"/>
    <property type="project" value="TreeGrafter"/>
</dbReference>